<organism evidence="2 3">
    <name type="scientific">Mucisphaera calidilacus</name>
    <dbReference type="NCBI Taxonomy" id="2527982"/>
    <lineage>
        <taxon>Bacteria</taxon>
        <taxon>Pseudomonadati</taxon>
        <taxon>Planctomycetota</taxon>
        <taxon>Phycisphaerae</taxon>
        <taxon>Phycisphaerales</taxon>
        <taxon>Phycisphaeraceae</taxon>
        <taxon>Mucisphaera</taxon>
    </lineage>
</organism>
<keyword evidence="1" id="KW-0812">Transmembrane</keyword>
<dbReference type="Proteomes" id="UP000320386">
    <property type="component" value="Chromosome"/>
</dbReference>
<protein>
    <submittedName>
        <fullName evidence="2">Uncharacterized protein</fullName>
    </submittedName>
</protein>
<dbReference type="RefSeq" id="WP_145446640.1">
    <property type="nucleotide sequence ID" value="NZ_CP036280.1"/>
</dbReference>
<sequence length="80" mass="8564">MLVLAQGSGFDWGFLYNTGNLAVFMGIGCGMIFIIASAVVKIIRVREEAALKARLIERGASAEEIERILNAGSIEDSDAC</sequence>
<accession>A0A518BZS4</accession>
<dbReference type="KEGG" id="mcad:Pan265_23430"/>
<dbReference type="EMBL" id="CP036280">
    <property type="protein sequence ID" value="QDU72477.1"/>
    <property type="molecule type" value="Genomic_DNA"/>
</dbReference>
<evidence type="ECO:0000313" key="2">
    <source>
        <dbReference type="EMBL" id="QDU72477.1"/>
    </source>
</evidence>
<evidence type="ECO:0000256" key="1">
    <source>
        <dbReference type="SAM" id="Phobius"/>
    </source>
</evidence>
<name>A0A518BZS4_9BACT</name>
<dbReference type="OrthoDB" id="282537at2"/>
<evidence type="ECO:0000313" key="3">
    <source>
        <dbReference type="Proteomes" id="UP000320386"/>
    </source>
</evidence>
<keyword evidence="1" id="KW-0472">Membrane</keyword>
<keyword evidence="1" id="KW-1133">Transmembrane helix</keyword>
<proteinExistence type="predicted"/>
<gene>
    <name evidence="2" type="ORF">Pan265_23430</name>
</gene>
<keyword evidence="3" id="KW-1185">Reference proteome</keyword>
<reference evidence="2 3" key="1">
    <citation type="submission" date="2019-02" db="EMBL/GenBank/DDBJ databases">
        <title>Deep-cultivation of Planctomycetes and their phenomic and genomic characterization uncovers novel biology.</title>
        <authorList>
            <person name="Wiegand S."/>
            <person name="Jogler M."/>
            <person name="Boedeker C."/>
            <person name="Pinto D."/>
            <person name="Vollmers J."/>
            <person name="Rivas-Marin E."/>
            <person name="Kohn T."/>
            <person name="Peeters S.H."/>
            <person name="Heuer A."/>
            <person name="Rast P."/>
            <person name="Oberbeckmann S."/>
            <person name="Bunk B."/>
            <person name="Jeske O."/>
            <person name="Meyerdierks A."/>
            <person name="Storesund J.E."/>
            <person name="Kallscheuer N."/>
            <person name="Luecker S."/>
            <person name="Lage O.M."/>
            <person name="Pohl T."/>
            <person name="Merkel B.J."/>
            <person name="Hornburger P."/>
            <person name="Mueller R.-W."/>
            <person name="Bruemmer F."/>
            <person name="Labrenz M."/>
            <person name="Spormann A.M."/>
            <person name="Op den Camp H."/>
            <person name="Overmann J."/>
            <person name="Amann R."/>
            <person name="Jetten M.S.M."/>
            <person name="Mascher T."/>
            <person name="Medema M.H."/>
            <person name="Devos D.P."/>
            <person name="Kaster A.-K."/>
            <person name="Ovreas L."/>
            <person name="Rohde M."/>
            <person name="Galperin M.Y."/>
            <person name="Jogler C."/>
        </authorList>
    </citation>
    <scope>NUCLEOTIDE SEQUENCE [LARGE SCALE GENOMIC DNA]</scope>
    <source>
        <strain evidence="2 3">Pan265</strain>
    </source>
</reference>
<dbReference type="AlphaFoldDB" id="A0A518BZS4"/>
<feature type="transmembrane region" description="Helical" evidence="1">
    <location>
        <begin position="20"/>
        <end position="43"/>
    </location>
</feature>